<protein>
    <recommendedName>
        <fullName evidence="6">UPF0506 domain-containing protein</fullName>
    </recommendedName>
</protein>
<comment type="subcellular location">
    <subcellularLocation>
        <location evidence="1">Secreted</location>
    </subcellularLocation>
</comment>
<dbReference type="Proteomes" id="UP000281553">
    <property type="component" value="Unassembled WGS sequence"/>
</dbReference>
<evidence type="ECO:0000256" key="4">
    <source>
        <dbReference type="ARBA" id="ARBA00022854"/>
    </source>
</evidence>
<dbReference type="EMBL" id="UYRU01000785">
    <property type="protein sequence ID" value="VDK30685.1"/>
    <property type="molecule type" value="Genomic_DNA"/>
</dbReference>
<keyword evidence="3" id="KW-0732">Signal</keyword>
<reference evidence="7 8" key="1">
    <citation type="submission" date="2018-11" db="EMBL/GenBank/DDBJ databases">
        <authorList>
            <consortium name="Pathogen Informatics"/>
        </authorList>
    </citation>
    <scope>NUCLEOTIDE SEQUENCE [LARGE SCALE GENOMIC DNA]</scope>
</reference>
<dbReference type="InterPro" id="IPR021712">
    <property type="entry name" value="UPF0506"/>
</dbReference>
<gene>
    <name evidence="7" type="ORF">DILT_LOCUS217</name>
</gene>
<evidence type="ECO:0000256" key="3">
    <source>
        <dbReference type="ARBA" id="ARBA00022729"/>
    </source>
</evidence>
<evidence type="ECO:0000259" key="6">
    <source>
        <dbReference type="Pfam" id="PF11703"/>
    </source>
</evidence>
<keyword evidence="2" id="KW-0964">Secreted</keyword>
<feature type="domain" description="UPF0506" evidence="6">
    <location>
        <begin position="9"/>
        <end position="66"/>
    </location>
</feature>
<dbReference type="AlphaFoldDB" id="A0A3P6PTN3"/>
<name>A0A3P6PTN3_DIBLA</name>
<keyword evidence="5" id="KW-1015">Disulfide bond</keyword>
<evidence type="ECO:0000256" key="1">
    <source>
        <dbReference type="ARBA" id="ARBA00004613"/>
    </source>
</evidence>
<dbReference type="GO" id="GO:0005576">
    <property type="term" value="C:extracellular region"/>
    <property type="evidence" value="ECO:0007669"/>
    <property type="project" value="UniProtKB-SubCell"/>
</dbReference>
<evidence type="ECO:0000313" key="7">
    <source>
        <dbReference type="EMBL" id="VDK30685.1"/>
    </source>
</evidence>
<dbReference type="OrthoDB" id="5021976at2759"/>
<evidence type="ECO:0000256" key="2">
    <source>
        <dbReference type="ARBA" id="ARBA00022525"/>
    </source>
</evidence>
<accession>A0A3P6PTN3</accession>
<evidence type="ECO:0000313" key="8">
    <source>
        <dbReference type="Proteomes" id="UP000281553"/>
    </source>
</evidence>
<sequence>MSILADDNCQKEGEACSKTIFQRCCDQLVCDLAWFGNGKCVKCLPEQAICWFDGDCCSGKCSWFRCVKE</sequence>
<proteinExistence type="predicted"/>
<organism evidence="7 8">
    <name type="scientific">Dibothriocephalus latus</name>
    <name type="common">Fish tapeworm</name>
    <name type="synonym">Diphyllobothrium latum</name>
    <dbReference type="NCBI Taxonomy" id="60516"/>
    <lineage>
        <taxon>Eukaryota</taxon>
        <taxon>Metazoa</taxon>
        <taxon>Spiralia</taxon>
        <taxon>Lophotrochozoa</taxon>
        <taxon>Platyhelminthes</taxon>
        <taxon>Cestoda</taxon>
        <taxon>Eucestoda</taxon>
        <taxon>Diphyllobothriidea</taxon>
        <taxon>Diphyllobothriidae</taxon>
        <taxon>Dibothriocephalus</taxon>
    </lineage>
</organism>
<evidence type="ECO:0000256" key="5">
    <source>
        <dbReference type="ARBA" id="ARBA00023157"/>
    </source>
</evidence>
<keyword evidence="4" id="KW-0960">Knottin</keyword>
<keyword evidence="8" id="KW-1185">Reference proteome</keyword>
<dbReference type="Pfam" id="PF11703">
    <property type="entry name" value="UPF0506"/>
    <property type="match status" value="1"/>
</dbReference>